<dbReference type="PANTHER" id="PTHR36848:SF2">
    <property type="entry name" value="SECRETED PROTEIN"/>
    <property type="match status" value="1"/>
</dbReference>
<evidence type="ECO:0000313" key="2">
    <source>
        <dbReference type="Proteomes" id="UP000290608"/>
    </source>
</evidence>
<dbReference type="Pfam" id="PF17132">
    <property type="entry name" value="Glyco_hydro_106"/>
    <property type="match status" value="3"/>
</dbReference>
<dbReference type="AlphaFoldDB" id="A0A4V1KRM2"/>
<dbReference type="InterPro" id="IPR053161">
    <property type="entry name" value="Ulvan_degrading_GH"/>
</dbReference>
<dbReference type="InterPro" id="IPR008979">
    <property type="entry name" value="Galactose-bd-like_sf"/>
</dbReference>
<dbReference type="PANTHER" id="PTHR36848">
    <property type="entry name" value="DNA-BINDING PROTEIN (PUTATIVE SECRETED PROTEIN)-RELATED"/>
    <property type="match status" value="1"/>
</dbReference>
<organism evidence="1 2">
    <name type="scientific">Leeuwenhoekiella marinoflava</name>
    <dbReference type="NCBI Taxonomy" id="988"/>
    <lineage>
        <taxon>Bacteria</taxon>
        <taxon>Pseudomonadati</taxon>
        <taxon>Bacteroidota</taxon>
        <taxon>Flavobacteriia</taxon>
        <taxon>Flavobacteriales</taxon>
        <taxon>Flavobacteriaceae</taxon>
        <taxon>Leeuwenhoekiella</taxon>
    </lineage>
</organism>
<proteinExistence type="predicted"/>
<dbReference type="EMBL" id="QOVL01000023">
    <property type="protein sequence ID" value="RXG25402.1"/>
    <property type="molecule type" value="Genomic_DNA"/>
</dbReference>
<dbReference type="Proteomes" id="UP000290608">
    <property type="component" value="Unassembled WGS sequence"/>
</dbReference>
<comment type="caution">
    <text evidence="1">The sequence shown here is derived from an EMBL/GenBank/DDBJ whole genome shotgun (WGS) entry which is preliminary data.</text>
</comment>
<name>A0A4V1KRM2_9FLAO</name>
<protein>
    <submittedName>
        <fullName evidence="1">Alpha-L-rhamnosidase-like protein</fullName>
    </submittedName>
</protein>
<accession>A0A4V1KRM2</accession>
<dbReference type="NCBIfam" id="NF045579">
    <property type="entry name" value="rhamnoside_JR"/>
    <property type="match status" value="1"/>
</dbReference>
<dbReference type="SUPFAM" id="SSF49785">
    <property type="entry name" value="Galactose-binding domain-like"/>
    <property type="match status" value="1"/>
</dbReference>
<dbReference type="STRING" id="1122159.SAMN02745246_03625"/>
<sequence>MQGIVFSDLNLISMRFYVNSIFLLMGFVLVLSCKSQESNDFSNSGDKLWPEVTQTTKPWTRWWWMGSAVDKLNLKEHLVAFQKAGLGGVEITPIYGAKGEESNFLEHLSPKWLELVDYTITTADSLGLGVDMVLGTGWPYGGPQVEQEYAATKLVIQKYPLQQGTLFNEILAPDAKEKQPARLTAVLAYDVDENFKDLTAEVEDGRLNWTPEDSDYTVYAVFTGKTGQQVKRAAPGGAGYTLDHYSKEAFEDYVQPYDTAFAKLSGNLRAIFNDSYEVYGTDFTPKFFSFFKEQRGYDLKPHINLLLSDSDNDLGNRVKSDYRETLSDLLLQQFNEPWTAWSNKKGYKTKLQAHGSPGNLIDLYAAADIPECETFGSMPYDIKGFRREAENIRTGDADPVMLKFSSSAGHIAGKPLVSSETFTWLREHFKTALSQTKPEAEELLLNGVNHIFLHGSTYSPERAGWPGWKFYASVNFSPKNTIWKDAPALFSYLTNVQSVLQEGKPDNETLLYWPIYDQYNSYKDGKLFFQFKIHSLNEWLLDTPFYKTTNELMQKGYGVDFLSDDFLQKVKVSDGQLVLPGGTYKSIVVPDSEYMPLATLNKLIELKKQGASIIFLGLPESVPGFFEFEAKNATLKNLIAENNLAITTLQSGLGAAEIEPENLVNTGLKFIRRADGASKIYYLVNHTAQDVATFIPLAGTVANAVILDPLSRKAGAAITRDRAGKTEVKVQIASGDALILKTNVSEIIQPWEYAEATATGILLESDWEITFEEGGPVLPESAKLQTLKSWTSLGEDAEHFSGTARYTTTFEKPSQEADAWRLDLGDVRESAEVWLNGNYMGTAWSVPYQLNLGQLKNGKNTLTLRVTNLAANRLRAKELRGEEWKTFYEINMVNKDYKPFDAKVWEPTPSGLLGPIELIPLQIETK</sequence>
<gene>
    <name evidence="1" type="ORF">DSL99_3558</name>
</gene>
<dbReference type="Gene3D" id="2.60.120.260">
    <property type="entry name" value="Galactose-binding domain-like"/>
    <property type="match status" value="1"/>
</dbReference>
<evidence type="ECO:0000313" key="1">
    <source>
        <dbReference type="EMBL" id="RXG25402.1"/>
    </source>
</evidence>
<reference evidence="1 2" key="1">
    <citation type="submission" date="2018-07" db="EMBL/GenBank/DDBJ databases">
        <title>Leeuwenhoekiella genomics.</title>
        <authorList>
            <person name="Tahon G."/>
            <person name="Willems A."/>
        </authorList>
    </citation>
    <scope>NUCLEOTIDE SEQUENCE [LARGE SCALE GENOMIC DNA]</scope>
    <source>
        <strain evidence="1 2">LMG 1345</strain>
    </source>
</reference>